<feature type="compositionally biased region" description="Polar residues" evidence="1">
    <location>
        <begin position="462"/>
        <end position="475"/>
    </location>
</feature>
<keyword evidence="3" id="KW-1185">Reference proteome</keyword>
<feature type="compositionally biased region" description="Basic and acidic residues" evidence="1">
    <location>
        <begin position="178"/>
        <end position="188"/>
    </location>
</feature>
<proteinExistence type="predicted"/>
<feature type="compositionally biased region" description="Polar residues" evidence="1">
    <location>
        <begin position="225"/>
        <end position="236"/>
    </location>
</feature>
<feature type="compositionally biased region" description="Basic and acidic residues" evidence="1">
    <location>
        <begin position="125"/>
        <end position="140"/>
    </location>
</feature>
<accession>A0AAD9I1A6</accession>
<dbReference type="Proteomes" id="UP001217918">
    <property type="component" value="Unassembled WGS sequence"/>
</dbReference>
<organism evidence="2 3">
    <name type="scientific">Phyllachora maydis</name>
    <dbReference type="NCBI Taxonomy" id="1825666"/>
    <lineage>
        <taxon>Eukaryota</taxon>
        <taxon>Fungi</taxon>
        <taxon>Dikarya</taxon>
        <taxon>Ascomycota</taxon>
        <taxon>Pezizomycotina</taxon>
        <taxon>Sordariomycetes</taxon>
        <taxon>Sordariomycetidae</taxon>
        <taxon>Phyllachorales</taxon>
        <taxon>Phyllachoraceae</taxon>
        <taxon>Phyllachora</taxon>
    </lineage>
</organism>
<feature type="compositionally biased region" description="Basic residues" evidence="1">
    <location>
        <begin position="189"/>
        <end position="198"/>
    </location>
</feature>
<reference evidence="2" key="1">
    <citation type="journal article" date="2023" name="Mol. Plant Microbe Interact.">
        <title>Elucidating the Obligate Nature and Biological Capacity of an Invasive Fungal Corn Pathogen.</title>
        <authorList>
            <person name="MacCready J.S."/>
            <person name="Roggenkamp E.M."/>
            <person name="Gdanetz K."/>
            <person name="Chilvers M.I."/>
        </authorList>
    </citation>
    <scope>NUCLEOTIDE SEQUENCE</scope>
    <source>
        <strain evidence="2">PM02</strain>
    </source>
</reference>
<sequence>MSMTPVPGHRTRTKLDDDDEEDIKVEPDDYGHGPTLSGWNTRPSATVPRGHQHVEMVHHGMDAEGFVGQLDAALRRPPSDTDTTQSFVTSEPQTCMMDRPDTPSNRFTIKGVIYQGMGGFDSADENQKRLRNQPKDESVIEQMKDASASVERTETIWDGIGNFQRTRDIYATPSVEGSPDRESEDAKPPKKRKTRRATTAKPASAPMATRSSERIRQRQSRLDQQDGTAAFRQSRSLEQDYEQDEDAKTETAQLSGRLPSLLPPGRPSSRVINGYSSRDAPLKSDGTEPHQPPLRRTQPLQNLNANDSMGMSSPTPRLSLIKRNNTMPTAAHRSHDNPFPSRPQGFSSYPATTYVQTQPTLAVSPSALSGYHAYHAQNHGSHAFFPSSSLGPHHGLYPARQGAPSPNGDAYFNHLGPAQYISMFHRYNPTTESYTPNAASFNYPSNGFGTGDRGPSHGFPSLNLSQTLNSHTFQDFPNGYHGDGSASRDSPQTFDS</sequence>
<dbReference type="EMBL" id="JAQQPM010000002">
    <property type="protein sequence ID" value="KAK2068725.1"/>
    <property type="molecule type" value="Genomic_DNA"/>
</dbReference>
<feature type="compositionally biased region" description="Polar residues" evidence="1">
    <location>
        <begin position="487"/>
        <end position="496"/>
    </location>
</feature>
<gene>
    <name evidence="2" type="ORF">P8C59_003353</name>
</gene>
<feature type="region of interest" description="Disordered" evidence="1">
    <location>
        <begin position="445"/>
        <end position="496"/>
    </location>
</feature>
<evidence type="ECO:0000313" key="2">
    <source>
        <dbReference type="EMBL" id="KAK2068725.1"/>
    </source>
</evidence>
<feature type="compositionally biased region" description="Basic and acidic residues" evidence="1">
    <location>
        <begin position="211"/>
        <end position="224"/>
    </location>
</feature>
<evidence type="ECO:0000313" key="3">
    <source>
        <dbReference type="Proteomes" id="UP001217918"/>
    </source>
</evidence>
<feature type="region of interest" description="Disordered" evidence="1">
    <location>
        <begin position="170"/>
        <end position="313"/>
    </location>
</feature>
<protein>
    <submittedName>
        <fullName evidence="2">Uncharacterized protein</fullName>
    </submittedName>
</protein>
<feature type="compositionally biased region" description="Polar residues" evidence="1">
    <location>
        <begin position="298"/>
        <end position="313"/>
    </location>
</feature>
<name>A0AAD9I1A6_9PEZI</name>
<feature type="region of interest" description="Disordered" evidence="1">
    <location>
        <begin position="1"/>
        <end position="47"/>
    </location>
</feature>
<evidence type="ECO:0000256" key="1">
    <source>
        <dbReference type="SAM" id="MobiDB-lite"/>
    </source>
</evidence>
<feature type="region of interest" description="Disordered" evidence="1">
    <location>
        <begin position="120"/>
        <end position="140"/>
    </location>
</feature>
<comment type="caution">
    <text evidence="2">The sequence shown here is derived from an EMBL/GenBank/DDBJ whole genome shotgun (WGS) entry which is preliminary data.</text>
</comment>
<dbReference type="AlphaFoldDB" id="A0AAD9I1A6"/>